<name>A0ABM0IKK3_ECHTE</name>
<feature type="compositionally biased region" description="Low complexity" evidence="2">
    <location>
        <begin position="644"/>
        <end position="657"/>
    </location>
</feature>
<feature type="region of interest" description="Disordered" evidence="2">
    <location>
        <begin position="234"/>
        <end position="265"/>
    </location>
</feature>
<dbReference type="GeneID" id="101654078"/>
<dbReference type="Proteomes" id="UP000694863">
    <property type="component" value="Unplaced"/>
</dbReference>
<proteinExistence type="predicted"/>
<keyword evidence="4" id="KW-1185">Reference proteome</keyword>
<evidence type="ECO:0000256" key="1">
    <source>
        <dbReference type="ARBA" id="ARBA00023054"/>
    </source>
</evidence>
<reference evidence="5" key="1">
    <citation type="submission" date="2025-08" db="UniProtKB">
        <authorList>
            <consortium name="RefSeq"/>
        </authorList>
    </citation>
    <scope>IDENTIFICATION</scope>
</reference>
<evidence type="ECO:0000313" key="5">
    <source>
        <dbReference type="RefSeq" id="XP_004702116.1"/>
    </source>
</evidence>
<evidence type="ECO:0000256" key="2">
    <source>
        <dbReference type="SAM" id="MobiDB-lite"/>
    </source>
</evidence>
<dbReference type="PANTHER" id="PTHR15705:SF1">
    <property type="entry name" value="RIKEN CDNA 9330159F19 GENE"/>
    <property type="match status" value="1"/>
</dbReference>
<evidence type="ECO:0000259" key="3">
    <source>
        <dbReference type="Pfam" id="PF14818"/>
    </source>
</evidence>
<feature type="region of interest" description="Disordered" evidence="2">
    <location>
        <begin position="619"/>
        <end position="657"/>
    </location>
</feature>
<accession>A0ABM0IKK3</accession>
<protein>
    <submittedName>
        <fullName evidence="5">Uncharacterized protein KIAA0408 homolog isoform X1</fullName>
    </submittedName>
</protein>
<keyword evidence="1" id="KW-0175">Coiled coil</keyword>
<gene>
    <name evidence="5" type="primary">KIAA0408</name>
</gene>
<dbReference type="PANTHER" id="PTHR15705">
    <property type="entry name" value="MCG7194, ISOFORM CRA_A"/>
    <property type="match status" value="1"/>
</dbReference>
<feature type="domain" description="SOGA 1/2-like coiled-coil" evidence="3">
    <location>
        <begin position="1"/>
        <end position="54"/>
    </location>
</feature>
<dbReference type="RefSeq" id="XP_004702116.1">
    <property type="nucleotide sequence ID" value="XM_004702059.3"/>
</dbReference>
<organism evidence="4 5">
    <name type="scientific">Echinops telfairi</name>
    <name type="common">Lesser hedgehog tenrec</name>
    <dbReference type="NCBI Taxonomy" id="9371"/>
    <lineage>
        <taxon>Eukaryota</taxon>
        <taxon>Metazoa</taxon>
        <taxon>Chordata</taxon>
        <taxon>Craniata</taxon>
        <taxon>Vertebrata</taxon>
        <taxon>Euteleostomi</taxon>
        <taxon>Mammalia</taxon>
        <taxon>Eutheria</taxon>
        <taxon>Afrotheria</taxon>
        <taxon>Tenrecidae</taxon>
        <taxon>Tenrecinae</taxon>
        <taxon>Echinops</taxon>
    </lineage>
</organism>
<feature type="region of interest" description="Disordered" evidence="2">
    <location>
        <begin position="521"/>
        <end position="540"/>
    </location>
</feature>
<dbReference type="InterPro" id="IPR027882">
    <property type="entry name" value="SOGA1/2-like_CC"/>
</dbReference>
<dbReference type="Pfam" id="PF14818">
    <property type="entry name" value="SOGA1-2-like_CC"/>
    <property type="match status" value="1"/>
</dbReference>
<sequence length="675" mass="75819">MDLQKQWESTAADWHKEKMELLDQFDSERKEWESQWKIMQKKIEQLCQEVKLRRKSHLNERTKPIDLDCEKVLQDKVVDLFPNELEFIGMNHKLGLERKNKPEQSFLTGGEYMYKEQKARKMSEVGITASDKQKEGEACPALRTSEEEGTSCSGALSTALEELAKVSEELCSFQEEIQKRGHHRRMKSDSSLQIMPNVISKPPGDQILSNGIPPVDVGKDKQKNRKKLNYTDLLQGNSRGKCGHGTTDLQRNAIPPVPPPRSTSRNLQPIPCAEARGAQAAFLGSSDRSWVDQEDQSEENCNPHFLLREGETVKDGLIFSSFAQEAKIDSTPLCNEDTGLHMWSSSIGVGVKNSPSSLWLQKTCSTPSKPGSEKVIPNHPAKSHPNLYVSYDCNSPVRQSSSPLTSFRCSFERTTRNEKLAAKTDEFNRTVFRTDRSCHAVPQNQSYSKSSEDPKLCDTLMAHAENIPENDHVSGILKTSVHMPVPTENVPDDLTKIVSAGQVRQMQEYLNPSSYRSRLHEHDWRPSNLSGRPRSADPRSNYGVVEKLLKTYETSAGLPVENSKCSQESWTKCIHNVSGGTTLNQHLEMSQMEQDLGSPVLHGSQQVKKGIDRKKMMEEPTAVKCSHGKGFSRPARPANRRLPSRWASRSPSAPPALRRTVHNDTISLRSEASLV</sequence>
<dbReference type="RefSeq" id="XP_045150373.1">
    <property type="nucleotide sequence ID" value="XM_045294438.1"/>
</dbReference>
<evidence type="ECO:0000313" key="4">
    <source>
        <dbReference type="Proteomes" id="UP000694863"/>
    </source>
</evidence>